<feature type="transmembrane region" description="Helical" evidence="1">
    <location>
        <begin position="377"/>
        <end position="394"/>
    </location>
</feature>
<reference evidence="2 3" key="1">
    <citation type="submission" date="2019-06" db="EMBL/GenBank/DDBJ databases">
        <title>Sequencing the genomes of 1000 actinobacteria strains.</title>
        <authorList>
            <person name="Klenk H.-P."/>
        </authorList>
    </citation>
    <scope>NUCLEOTIDE SEQUENCE [LARGE SCALE GENOMIC DNA]</scope>
    <source>
        <strain evidence="2 3">DSM 43866</strain>
    </source>
</reference>
<name>A0A561VCM4_ACTTI</name>
<gene>
    <name evidence="2" type="ORF">FHX34_10869</name>
</gene>
<feature type="transmembrane region" description="Helical" evidence="1">
    <location>
        <begin position="64"/>
        <end position="82"/>
    </location>
</feature>
<keyword evidence="1" id="KW-1133">Transmembrane helix</keyword>
<sequence length="448" mass="46193">MRAAARLRSRRVRTWPSTAGDRWALGTAVALVAAAVVTGAALGWAGRPVRAPAAPLFGHVWPHAGPGTVPAVLLAVAVVRCGPDLAARLRWRPLLAYAWAASTAWTFALALVDGWRRGVTGRLTTRFEYLSEVPGVTDVPALLRGFAGRILADGPDPWATHVAGHPPGALLVFVGLDRVGLGGGGWAAALCVLAGCSATVTVAVTLRALGDEPAARAALPFLVLFPGAVWVGVSADGLFTGVAAAALALLATGLAGPSRWAAAAGGALLAVCAYLSYGLILLVLPAAAVAAVRLRRVPMLIWAGLGAVPVLATVTGLGFDWWQGYHLVRQRYYQGLASQRPYPYWVWANLAALTLSAGPAAAAILRRAAARAPAARTPAVLLCLGAAAAVAAADLSGLSKAEVERIWLPFAIWLPAAAALLPAPDRRGWLGLQAGAALVVNHLVLTSW</sequence>
<feature type="transmembrane region" description="Helical" evidence="1">
    <location>
        <begin position="299"/>
        <end position="322"/>
    </location>
</feature>
<feature type="transmembrane region" description="Helical" evidence="1">
    <location>
        <begin position="21"/>
        <end position="44"/>
    </location>
</feature>
<keyword evidence="1" id="KW-0472">Membrane</keyword>
<dbReference type="Proteomes" id="UP000320239">
    <property type="component" value="Unassembled WGS sequence"/>
</dbReference>
<accession>A0A561VCM4</accession>
<feature type="transmembrane region" description="Helical" evidence="1">
    <location>
        <begin position="186"/>
        <end position="209"/>
    </location>
</feature>
<organism evidence="2 3">
    <name type="scientific">Actinoplanes teichomyceticus</name>
    <dbReference type="NCBI Taxonomy" id="1867"/>
    <lineage>
        <taxon>Bacteria</taxon>
        <taxon>Bacillati</taxon>
        <taxon>Actinomycetota</taxon>
        <taxon>Actinomycetes</taxon>
        <taxon>Micromonosporales</taxon>
        <taxon>Micromonosporaceae</taxon>
        <taxon>Actinoplanes</taxon>
    </lineage>
</organism>
<keyword evidence="3" id="KW-1185">Reference proteome</keyword>
<dbReference type="AlphaFoldDB" id="A0A561VCM4"/>
<feature type="transmembrane region" description="Helical" evidence="1">
    <location>
        <begin position="342"/>
        <end position="365"/>
    </location>
</feature>
<dbReference type="EMBL" id="VIWY01000008">
    <property type="protein sequence ID" value="TWG09354.1"/>
    <property type="molecule type" value="Genomic_DNA"/>
</dbReference>
<feature type="transmembrane region" description="Helical" evidence="1">
    <location>
        <begin position="221"/>
        <end position="254"/>
    </location>
</feature>
<comment type="caution">
    <text evidence="2">The sequence shown here is derived from an EMBL/GenBank/DDBJ whole genome shotgun (WGS) entry which is preliminary data.</text>
</comment>
<protein>
    <recommendedName>
        <fullName evidence="4">Integral membrane protein</fullName>
    </recommendedName>
</protein>
<evidence type="ECO:0000313" key="2">
    <source>
        <dbReference type="EMBL" id="TWG09354.1"/>
    </source>
</evidence>
<feature type="transmembrane region" description="Helical" evidence="1">
    <location>
        <begin position="94"/>
        <end position="112"/>
    </location>
</feature>
<evidence type="ECO:0008006" key="4">
    <source>
        <dbReference type="Google" id="ProtNLM"/>
    </source>
</evidence>
<keyword evidence="1" id="KW-0812">Transmembrane</keyword>
<proteinExistence type="predicted"/>
<evidence type="ECO:0000256" key="1">
    <source>
        <dbReference type="SAM" id="Phobius"/>
    </source>
</evidence>
<feature type="transmembrane region" description="Helical" evidence="1">
    <location>
        <begin position="260"/>
        <end position="292"/>
    </location>
</feature>
<feature type="transmembrane region" description="Helical" evidence="1">
    <location>
        <begin position="406"/>
        <end position="423"/>
    </location>
</feature>
<dbReference type="RefSeq" id="WP_239082693.1">
    <property type="nucleotide sequence ID" value="NZ_BOMX01000156.1"/>
</dbReference>
<evidence type="ECO:0000313" key="3">
    <source>
        <dbReference type="Proteomes" id="UP000320239"/>
    </source>
</evidence>